<accession>A0AAD5PKV7</accession>
<name>A0AAD5PKV7_9CRUS</name>
<dbReference type="Proteomes" id="UP000820818">
    <property type="component" value="Unassembled WGS sequence"/>
</dbReference>
<evidence type="ECO:0000313" key="2">
    <source>
        <dbReference type="Proteomes" id="UP000820818"/>
    </source>
</evidence>
<evidence type="ECO:0000313" key="1">
    <source>
        <dbReference type="EMBL" id="KAI9549797.1"/>
    </source>
</evidence>
<reference evidence="1" key="1">
    <citation type="submission" date="2022-05" db="EMBL/GenBank/DDBJ databases">
        <title>A multi-omics perspective on studying reproductive biology in Daphnia sinensis.</title>
        <authorList>
            <person name="Jia J."/>
        </authorList>
    </citation>
    <scope>NUCLEOTIDE SEQUENCE</scope>
    <source>
        <strain evidence="1">WSL</strain>
    </source>
</reference>
<protein>
    <submittedName>
        <fullName evidence="1">Uncharacterized protein</fullName>
    </submittedName>
</protein>
<sequence>MASETFSLNDVKDIKATYPKQFEQKFDDLIVGFDGINDSAALDLSEGETTVLDVTVSGDHVGFITGKQDYTFRIHFGKEEGETDQEVIQRAAEVLKNQKFPQGPSINEVIDIKVVDSEAPALAGTSYTFRSLTLTDSGDSNALSLVQAQYPNYKVTRTDRNELKSVYGILALTADVIADFTSTNALLQKGCADCPAGYTEIAGGFVYSVTLEDDGEDLSPDVEAALEGVVADSAVKLGQDPESAGVGLYKVVLDAELAEADLATFIDANPTAQVSLLGEVEAVCENDTAVTVAWVAGEVCKASTAEYRIQLEDADCDGDTLVKLQAAYPNLVISVAQGGSPAADIAGGCQKVYKTTVVTDIVCDECDDIFVQAFKSEAPADYDFHSWKKVEATPNANSKMGIRLTGKPFIMTPVEATRDSIPFYETSTEIKVAGGYIEEVNSSFDKQYVDCSAPFTPIDLFKVTRLSRKQDRDGLGYHLLQWEDASRYYFTGTHRHPNNLFAKQFLGEESVLDFKKQYVSYHILIHDSKYSQGVGRTSDMGTEYIVVAEFGRHQAVEAYINKLAAASGNSAVGVTA</sequence>
<keyword evidence="2" id="KW-1185">Reference proteome</keyword>
<gene>
    <name evidence="1" type="ORF">GHT06_001783</name>
</gene>
<dbReference type="EMBL" id="WJBH02000268">
    <property type="protein sequence ID" value="KAI9549797.1"/>
    <property type="molecule type" value="Genomic_DNA"/>
</dbReference>
<dbReference type="AlphaFoldDB" id="A0AAD5PKV7"/>
<proteinExistence type="predicted"/>
<comment type="caution">
    <text evidence="1">The sequence shown here is derived from an EMBL/GenBank/DDBJ whole genome shotgun (WGS) entry which is preliminary data.</text>
</comment>
<organism evidence="1 2">
    <name type="scientific">Daphnia sinensis</name>
    <dbReference type="NCBI Taxonomy" id="1820382"/>
    <lineage>
        <taxon>Eukaryota</taxon>
        <taxon>Metazoa</taxon>
        <taxon>Ecdysozoa</taxon>
        <taxon>Arthropoda</taxon>
        <taxon>Crustacea</taxon>
        <taxon>Branchiopoda</taxon>
        <taxon>Diplostraca</taxon>
        <taxon>Cladocera</taxon>
        <taxon>Anomopoda</taxon>
        <taxon>Daphniidae</taxon>
        <taxon>Daphnia</taxon>
        <taxon>Daphnia similis group</taxon>
    </lineage>
</organism>